<accession>A0AAD8PSB2</accession>
<comment type="caution">
    <text evidence="7">The sequence shown here is derived from an EMBL/GenBank/DDBJ whole genome shotgun (WGS) entry which is preliminary data.</text>
</comment>
<dbReference type="Pfam" id="PF01095">
    <property type="entry name" value="Pectinesterase"/>
    <property type="match status" value="1"/>
</dbReference>
<comment type="pathway">
    <text evidence="1 5">Glycan metabolism; pectin degradation; 2-dehydro-3-deoxy-D-gluconate from pectin: step 1/5.</text>
</comment>
<keyword evidence="8" id="KW-1185">Reference proteome</keyword>
<evidence type="ECO:0000256" key="1">
    <source>
        <dbReference type="ARBA" id="ARBA00005184"/>
    </source>
</evidence>
<evidence type="ECO:0000259" key="6">
    <source>
        <dbReference type="Pfam" id="PF01095"/>
    </source>
</evidence>
<dbReference type="EC" id="3.1.1.11" evidence="5"/>
<keyword evidence="2 5" id="KW-0378">Hydrolase</keyword>
<comment type="catalytic activity">
    <reaction evidence="5">
        <text>[(1-&gt;4)-alpha-D-galacturonosyl methyl ester](n) + n H2O = [(1-&gt;4)-alpha-D-galacturonosyl](n) + n methanol + n H(+)</text>
        <dbReference type="Rhea" id="RHEA:22380"/>
        <dbReference type="Rhea" id="RHEA-COMP:14570"/>
        <dbReference type="Rhea" id="RHEA-COMP:14573"/>
        <dbReference type="ChEBI" id="CHEBI:15377"/>
        <dbReference type="ChEBI" id="CHEBI:15378"/>
        <dbReference type="ChEBI" id="CHEBI:17790"/>
        <dbReference type="ChEBI" id="CHEBI:140522"/>
        <dbReference type="ChEBI" id="CHEBI:140523"/>
        <dbReference type="EC" id="3.1.1.11"/>
    </reaction>
</comment>
<dbReference type="FunFam" id="2.160.20.10:FF:000001">
    <property type="entry name" value="Pectinesterase"/>
    <property type="match status" value="1"/>
</dbReference>
<dbReference type="Proteomes" id="UP001231189">
    <property type="component" value="Unassembled WGS sequence"/>
</dbReference>
<keyword evidence="5" id="KW-0134">Cell wall</keyword>
<dbReference type="PROSITE" id="PS00800">
    <property type="entry name" value="PECTINESTERASE_1"/>
    <property type="match status" value="1"/>
</dbReference>
<dbReference type="InterPro" id="IPR018040">
    <property type="entry name" value="Pectinesterase_Tyr_AS"/>
</dbReference>
<proteinExistence type="predicted"/>
<feature type="domain" description="Pectinesterase catalytic" evidence="6">
    <location>
        <begin position="2"/>
        <end position="282"/>
    </location>
</feature>
<dbReference type="AlphaFoldDB" id="A0AAD8PSB2"/>
<keyword evidence="5" id="KW-0961">Cell wall biogenesis/degradation</keyword>
<dbReference type="InterPro" id="IPR012334">
    <property type="entry name" value="Pectin_lyas_fold"/>
</dbReference>
<dbReference type="PROSITE" id="PS00503">
    <property type="entry name" value="PECTINESTERASE_2"/>
    <property type="match status" value="1"/>
</dbReference>
<evidence type="ECO:0000256" key="3">
    <source>
        <dbReference type="ARBA" id="ARBA00023085"/>
    </source>
</evidence>
<reference evidence="7" key="1">
    <citation type="submission" date="2023-07" db="EMBL/GenBank/DDBJ databases">
        <title>A chromosome-level genome assembly of Lolium multiflorum.</title>
        <authorList>
            <person name="Chen Y."/>
            <person name="Copetti D."/>
            <person name="Kolliker R."/>
            <person name="Studer B."/>
        </authorList>
    </citation>
    <scope>NUCLEOTIDE SEQUENCE</scope>
    <source>
        <strain evidence="7">02402/16</strain>
        <tissue evidence="7">Leaf</tissue>
    </source>
</reference>
<comment type="function">
    <text evidence="5">Acts in the modification of cell walls via demethylesterification of cell wall pectin.</text>
</comment>
<organism evidence="7 8">
    <name type="scientific">Lolium multiflorum</name>
    <name type="common">Italian ryegrass</name>
    <name type="synonym">Lolium perenne subsp. multiflorum</name>
    <dbReference type="NCBI Taxonomy" id="4521"/>
    <lineage>
        <taxon>Eukaryota</taxon>
        <taxon>Viridiplantae</taxon>
        <taxon>Streptophyta</taxon>
        <taxon>Embryophyta</taxon>
        <taxon>Tracheophyta</taxon>
        <taxon>Spermatophyta</taxon>
        <taxon>Magnoliopsida</taxon>
        <taxon>Liliopsida</taxon>
        <taxon>Poales</taxon>
        <taxon>Poaceae</taxon>
        <taxon>BOP clade</taxon>
        <taxon>Pooideae</taxon>
        <taxon>Poodae</taxon>
        <taxon>Poeae</taxon>
        <taxon>Poeae Chloroplast Group 2 (Poeae type)</taxon>
        <taxon>Loliodinae</taxon>
        <taxon>Loliinae</taxon>
        <taxon>Lolium</taxon>
    </lineage>
</organism>
<evidence type="ECO:0000313" key="8">
    <source>
        <dbReference type="Proteomes" id="UP001231189"/>
    </source>
</evidence>
<protein>
    <recommendedName>
        <fullName evidence="5">Pectinesterase</fullName>
        <ecNumber evidence="5">3.1.1.11</ecNumber>
    </recommendedName>
</protein>
<evidence type="ECO:0000256" key="4">
    <source>
        <dbReference type="PROSITE-ProRule" id="PRU10040"/>
    </source>
</evidence>
<keyword evidence="5" id="KW-0964">Secreted</keyword>
<comment type="subcellular location">
    <subcellularLocation>
        <location evidence="5">Secreted</location>
        <location evidence="5">Cell wall</location>
    </subcellularLocation>
</comment>
<evidence type="ECO:0000256" key="5">
    <source>
        <dbReference type="RuleBase" id="RU000589"/>
    </source>
</evidence>
<dbReference type="Gene3D" id="2.160.20.10">
    <property type="entry name" value="Single-stranded right-handed beta-helix, Pectin lyase-like"/>
    <property type="match status" value="1"/>
</dbReference>
<gene>
    <name evidence="7" type="ORF">QYE76_017387</name>
</gene>
<dbReference type="PANTHER" id="PTHR31707">
    <property type="entry name" value="PECTINESTERASE"/>
    <property type="match status" value="1"/>
</dbReference>
<dbReference type="GO" id="GO:0042545">
    <property type="term" value="P:cell wall modification"/>
    <property type="evidence" value="ECO:0007669"/>
    <property type="project" value="UniProtKB-UniRule"/>
</dbReference>
<dbReference type="EMBL" id="JAUUTY010000831">
    <property type="protein sequence ID" value="KAK1574789.1"/>
    <property type="molecule type" value="Genomic_DNA"/>
</dbReference>
<dbReference type="GO" id="GO:0045490">
    <property type="term" value="P:pectin catabolic process"/>
    <property type="evidence" value="ECO:0007669"/>
    <property type="project" value="UniProtKB-UniRule"/>
</dbReference>
<dbReference type="SUPFAM" id="SSF51126">
    <property type="entry name" value="Pectin lyase-like"/>
    <property type="match status" value="1"/>
</dbReference>
<feature type="active site" evidence="4">
    <location>
        <position position="134"/>
    </location>
</feature>
<sequence length="308" mass="34241">MVPRKSAQVYVMYVKAGVYREYVSVPSDVTNLAMIGDGASKTVITGSRNFMMNLTTKDTATMEAIGHGFFMRDIKVENTAGPGNASVHHQAVALRVQSDQAVFHRCTFDGFQDTLYAHAMRQFFRDCTISGTVDFIFGNSQAVLQNCLIQARRPMDGQKNTVTAQGRRKRRSAGGTVLHNCTVAAHPDLVAAGTVVRTYLGRPWKEYSRTIYVQSELGALVDPAGWLPWNASSFALDTLFYAEVDNRGPGADTGKRVKWGGIRNLTYEEAQEEFTVDTFLQGQQFIPKYGVPLIRRLLPRSVRTEKLV</sequence>
<dbReference type="InterPro" id="IPR011050">
    <property type="entry name" value="Pectin_lyase_fold/virulence"/>
</dbReference>
<dbReference type="GO" id="GO:0030599">
    <property type="term" value="F:pectinesterase activity"/>
    <property type="evidence" value="ECO:0007669"/>
    <property type="project" value="UniProtKB-UniRule"/>
</dbReference>
<dbReference type="InterPro" id="IPR033131">
    <property type="entry name" value="Pectinesterase_Asp_AS"/>
</dbReference>
<keyword evidence="3 5" id="KW-0063">Aspartyl esterase</keyword>
<name>A0AAD8PSB2_LOLMU</name>
<dbReference type="InterPro" id="IPR000070">
    <property type="entry name" value="Pectinesterase_cat"/>
</dbReference>
<evidence type="ECO:0000256" key="2">
    <source>
        <dbReference type="ARBA" id="ARBA00022801"/>
    </source>
</evidence>
<evidence type="ECO:0000313" key="7">
    <source>
        <dbReference type="EMBL" id="KAK1574789.1"/>
    </source>
</evidence>